<dbReference type="GO" id="GO:0050660">
    <property type="term" value="F:flavin adenine dinucleotide binding"/>
    <property type="evidence" value="ECO:0007669"/>
    <property type="project" value="InterPro"/>
</dbReference>
<dbReference type="InterPro" id="IPR049312">
    <property type="entry name" value="GIDA_C_N"/>
</dbReference>
<reference evidence="6" key="1">
    <citation type="submission" date="2019-08" db="EMBL/GenBank/DDBJ databases">
        <authorList>
            <person name="Kucharzyk K."/>
            <person name="Murdoch R.W."/>
            <person name="Higgins S."/>
            <person name="Loffler F."/>
        </authorList>
    </citation>
    <scope>NUCLEOTIDE SEQUENCE</scope>
</reference>
<evidence type="ECO:0000256" key="1">
    <source>
        <dbReference type="ARBA" id="ARBA00001974"/>
    </source>
</evidence>
<dbReference type="GO" id="GO:0030488">
    <property type="term" value="P:tRNA methylation"/>
    <property type="evidence" value="ECO:0007669"/>
    <property type="project" value="TreeGrafter"/>
</dbReference>
<dbReference type="Pfam" id="PF13932">
    <property type="entry name" value="SAM_GIDA_C"/>
    <property type="match status" value="1"/>
</dbReference>
<dbReference type="InterPro" id="IPR002218">
    <property type="entry name" value="MnmG-rel"/>
</dbReference>
<accession>A0A645BM81</accession>
<dbReference type="PANTHER" id="PTHR11806">
    <property type="entry name" value="GLUCOSE INHIBITED DIVISION PROTEIN A"/>
    <property type="match status" value="1"/>
</dbReference>
<comment type="cofactor">
    <cofactor evidence="1">
        <name>FAD</name>
        <dbReference type="ChEBI" id="CHEBI:57692"/>
    </cofactor>
</comment>
<dbReference type="AlphaFoldDB" id="A0A645BM81"/>
<dbReference type="EMBL" id="VSSQ01021039">
    <property type="protein sequence ID" value="MPM66365.1"/>
    <property type="molecule type" value="Genomic_DNA"/>
</dbReference>
<dbReference type="InterPro" id="IPR026904">
    <property type="entry name" value="MnmG_C"/>
</dbReference>
<dbReference type="InterPro" id="IPR047001">
    <property type="entry name" value="MnmG_C_subdom"/>
</dbReference>
<dbReference type="Gene3D" id="1.10.10.1800">
    <property type="entry name" value="tRNA uridine 5-carboxymethylaminomethyl modification enzyme MnmG/GidA"/>
    <property type="match status" value="1"/>
</dbReference>
<dbReference type="SMART" id="SM01228">
    <property type="entry name" value="GIDA_assoc_3"/>
    <property type="match status" value="1"/>
</dbReference>
<feature type="domain" description="tRNA uridine 5-carboxymethylaminomethyl modification enzyme C-terminal subdomain" evidence="5">
    <location>
        <begin position="93"/>
        <end position="164"/>
    </location>
</feature>
<sequence length="181" mass="20607">MLRTGLISGERYERLMQKRDRVEQAMLALDKTAPPSEALRQLLIEHGESVPVSGVKLFDLLKRTNIRYTDLLSVFSALSPLDWETEERVETLARYDGYIQKQQEQVNRNRALEHTALPQDIDYLALDGLRLEARQKLNKHKPESIGMAGRISGVTPADVNVLLIYIKRGFPAAKPEPEERA</sequence>
<dbReference type="FunFam" id="1.10.150.570:FF:000001">
    <property type="entry name" value="tRNA uridine 5-carboxymethylaminomethyl modification enzyme MnmG"/>
    <property type="match status" value="1"/>
</dbReference>
<organism evidence="6">
    <name type="scientific">bioreactor metagenome</name>
    <dbReference type="NCBI Taxonomy" id="1076179"/>
    <lineage>
        <taxon>unclassified sequences</taxon>
        <taxon>metagenomes</taxon>
        <taxon>ecological metagenomes</taxon>
    </lineage>
</organism>
<evidence type="ECO:0000259" key="5">
    <source>
        <dbReference type="SMART" id="SM01228"/>
    </source>
</evidence>
<evidence type="ECO:0000256" key="3">
    <source>
        <dbReference type="ARBA" id="ARBA00022630"/>
    </source>
</evidence>
<comment type="similarity">
    <text evidence="2">Belongs to the MnmG family.</text>
</comment>
<evidence type="ECO:0000313" key="6">
    <source>
        <dbReference type="EMBL" id="MPM66365.1"/>
    </source>
</evidence>
<dbReference type="Gene3D" id="1.10.150.570">
    <property type="entry name" value="GidA associated domain, C-terminal subdomain"/>
    <property type="match status" value="1"/>
</dbReference>
<keyword evidence="3" id="KW-0285">Flavoprotein</keyword>
<dbReference type="GO" id="GO:0005829">
    <property type="term" value="C:cytosol"/>
    <property type="evidence" value="ECO:0007669"/>
    <property type="project" value="TreeGrafter"/>
</dbReference>
<dbReference type="Pfam" id="PF21680">
    <property type="entry name" value="GIDA_C_1st"/>
    <property type="match status" value="1"/>
</dbReference>
<dbReference type="InterPro" id="IPR044920">
    <property type="entry name" value="MnmG_C_subdom_sf"/>
</dbReference>
<comment type="caution">
    <text evidence="6">The sequence shown here is derived from an EMBL/GenBank/DDBJ whole genome shotgun (WGS) entry which is preliminary data.</text>
</comment>
<evidence type="ECO:0000256" key="4">
    <source>
        <dbReference type="ARBA" id="ARBA00022827"/>
    </source>
</evidence>
<name>A0A645BM81_9ZZZZ</name>
<proteinExistence type="inferred from homology"/>
<evidence type="ECO:0000256" key="2">
    <source>
        <dbReference type="ARBA" id="ARBA00007653"/>
    </source>
</evidence>
<dbReference type="GO" id="GO:0002098">
    <property type="term" value="P:tRNA wobble uridine modification"/>
    <property type="evidence" value="ECO:0007669"/>
    <property type="project" value="TreeGrafter"/>
</dbReference>
<protein>
    <submittedName>
        <fullName evidence="6">tRNA uridine 5-carboxymethylaminomethyl modification enzyme MnmG</fullName>
    </submittedName>
</protein>
<gene>
    <name evidence="6" type="primary">mnmG_33</name>
    <name evidence="6" type="ORF">SDC9_113272</name>
</gene>
<keyword evidence="4" id="KW-0274">FAD</keyword>
<dbReference type="PANTHER" id="PTHR11806:SF2">
    <property type="entry name" value="METHYLENETETRAHYDROFOLATE--TRNA-(URACIL-5-)-METHYLTRANSFERASE TRMFO"/>
    <property type="match status" value="1"/>
</dbReference>